<sequence>MVYTERTATLEKYLSLPQRGKVIAEYIWIDSKGDLRSKGKTLDHKVTDLSELSEWNFDGSSTGQAVGSNSDVFLKPVAFYPDPFRRGDNILVLCECWNNDGTPNKYNHRHECNELMTAHADQKVWFGLEQEYTLLDADDNYIYGWPKGGFPAPQGPYYCGVGAGKAIARDVIEAHYRACLYTGITLSGINGEVMPSQWEFQVGPCLGIKMGDELWMARYLLHRVAEEFGVKVTLHPKPLKGDWNGAGCHTNVSTEAMRHPGGMKFINDAIAKLAKRHKEHIALYGTDNNLRLTGRHETASLDDFSSGVANRGASIRIPRPVQAKGYGYFEDRRPASNIDPYLVCGIMVETICGSIPDADMSKEFKRESHQQNGFAVVSGSDGLIGLCRENSKQYEKLDKIDKNSLLALLLQVQLLTCHDIEAKTTLERLADLVNDADLVNGESQWLINWRSIYLQCQIKAKKSEEGGQEIKLRHVFYYLSTASEKLLKSVNRKVASSLGGAGDPEKLKHQEDLYVLRKRRTSLYACSVDTRKEYVQKLQELVDQRPLDYEVWCELAEVYIENGELQKAHCCYQEVLTGIPLAYNIWARLGEISLLSGKLSAKKASSKKKMGNEVVTSLKDAVMYFSRSVELCDLYPRGWCGLYVSLTRLGSLDIEASKTSSKLLVLAKKKLNEMVEAKIVNASEIESIKWILKSIN</sequence>
<dbReference type="PROSITE" id="PS00180">
    <property type="entry name" value="GLNA_1"/>
    <property type="match status" value="1"/>
</dbReference>
<comment type="similarity">
    <text evidence="1 9 10">Belongs to the glutamine synthetase family.</text>
</comment>
<dbReference type="SUPFAM" id="SSF55931">
    <property type="entry name" value="Glutamine synthetase/guanido kinase"/>
    <property type="match status" value="1"/>
</dbReference>
<evidence type="ECO:0000256" key="5">
    <source>
        <dbReference type="ARBA" id="ARBA00022598"/>
    </source>
</evidence>
<proteinExistence type="inferred from homology"/>
<dbReference type="Gene3D" id="3.10.20.70">
    <property type="entry name" value="Glutamine synthetase, N-terminal domain"/>
    <property type="match status" value="1"/>
</dbReference>
<evidence type="ECO:0000256" key="7">
    <source>
        <dbReference type="ARBA" id="ARBA00022840"/>
    </source>
</evidence>
<organism evidence="14 15">
    <name type="scientific">Dekkera bruxellensis</name>
    <name type="common">Brettanomyces custersii</name>
    <dbReference type="NCBI Taxonomy" id="5007"/>
    <lineage>
        <taxon>Eukaryota</taxon>
        <taxon>Fungi</taxon>
        <taxon>Dikarya</taxon>
        <taxon>Ascomycota</taxon>
        <taxon>Saccharomycotina</taxon>
        <taxon>Pichiomycetes</taxon>
        <taxon>Pichiales</taxon>
        <taxon>Pichiaceae</taxon>
        <taxon>Brettanomyces</taxon>
    </lineage>
</organism>
<dbReference type="InterPro" id="IPR014746">
    <property type="entry name" value="Gln_synth/guanido_kin_cat_dom"/>
</dbReference>
<dbReference type="InterPro" id="IPR027302">
    <property type="entry name" value="Gln_synth_N_conserv_site"/>
</dbReference>
<reference evidence="14 15" key="1">
    <citation type="journal article" date="2020" name="Appl. Microbiol. Biotechnol.">
        <title>Targeted gene deletion in Brettanomyces bruxellensis with an expression-free CRISPR-Cas9 system.</title>
        <authorList>
            <person name="Varela C."/>
            <person name="Bartel C."/>
            <person name="Onetto C."/>
            <person name="Borneman A."/>
        </authorList>
    </citation>
    <scope>NUCLEOTIDE SEQUENCE [LARGE SCALE GENOMIC DNA]</scope>
    <source>
        <strain evidence="14 15">AWRI1613</strain>
    </source>
</reference>
<comment type="subunit">
    <text evidence="2">Homooctamer.</text>
</comment>
<evidence type="ECO:0000256" key="2">
    <source>
        <dbReference type="ARBA" id="ARBA00011823"/>
    </source>
</evidence>
<dbReference type="Proteomes" id="UP000568158">
    <property type="component" value="Unassembled WGS sequence"/>
</dbReference>
<evidence type="ECO:0000313" key="15">
    <source>
        <dbReference type="Proteomes" id="UP000568158"/>
    </source>
</evidence>
<dbReference type="Pfam" id="PF00120">
    <property type="entry name" value="Gln-synt_C"/>
    <property type="match status" value="1"/>
</dbReference>
<dbReference type="SUPFAM" id="SSF54368">
    <property type="entry name" value="Glutamine synthetase, N-terminal domain"/>
    <property type="match status" value="1"/>
</dbReference>
<dbReference type="PANTHER" id="PTHR20852">
    <property type="entry name" value="GLUTAMINE SYNTHETASE"/>
    <property type="match status" value="1"/>
</dbReference>
<evidence type="ECO:0000256" key="6">
    <source>
        <dbReference type="ARBA" id="ARBA00022741"/>
    </source>
</evidence>
<dbReference type="GO" id="GO:0004356">
    <property type="term" value="F:glutamine synthetase activity"/>
    <property type="evidence" value="ECO:0007669"/>
    <property type="project" value="UniProtKB-EC"/>
</dbReference>
<name>A0A8H6B6W1_DEKBR</name>
<evidence type="ECO:0000256" key="1">
    <source>
        <dbReference type="ARBA" id="ARBA00009897"/>
    </source>
</evidence>
<dbReference type="Gene3D" id="3.30.590.10">
    <property type="entry name" value="Glutamine synthetase/guanido kinase, catalytic domain"/>
    <property type="match status" value="1"/>
</dbReference>
<dbReference type="InterPro" id="IPR008146">
    <property type="entry name" value="Gln_synth_cat_dom"/>
</dbReference>
<dbReference type="EMBL" id="JABCYN010000053">
    <property type="protein sequence ID" value="KAF6006360.1"/>
    <property type="molecule type" value="Genomic_DNA"/>
</dbReference>
<dbReference type="SMART" id="SM01230">
    <property type="entry name" value="Gln-synt_C"/>
    <property type="match status" value="1"/>
</dbReference>
<dbReference type="InterPro" id="IPR027303">
    <property type="entry name" value="Gln_synth_gly_rich_site"/>
</dbReference>
<dbReference type="SUPFAM" id="SSF48452">
    <property type="entry name" value="TPR-like"/>
    <property type="match status" value="1"/>
</dbReference>
<dbReference type="PANTHER" id="PTHR20852:SF57">
    <property type="entry name" value="GLUTAMINE SYNTHETASE 2 CYTOPLASMIC"/>
    <property type="match status" value="1"/>
</dbReference>
<feature type="domain" description="GS catalytic" evidence="13">
    <location>
        <begin position="108"/>
        <end position="451"/>
    </location>
</feature>
<dbReference type="PROSITE" id="PS00181">
    <property type="entry name" value="GLNA_ATP"/>
    <property type="match status" value="1"/>
</dbReference>
<evidence type="ECO:0000256" key="8">
    <source>
        <dbReference type="ARBA" id="ARBA00049436"/>
    </source>
</evidence>
<evidence type="ECO:0000256" key="3">
    <source>
        <dbReference type="ARBA" id="ARBA00012937"/>
    </source>
</evidence>
<evidence type="ECO:0000256" key="4">
    <source>
        <dbReference type="ARBA" id="ARBA00021364"/>
    </source>
</evidence>
<evidence type="ECO:0000313" key="14">
    <source>
        <dbReference type="EMBL" id="KAF6006360.1"/>
    </source>
</evidence>
<dbReference type="FunFam" id="3.10.20.70:FF:000004">
    <property type="entry name" value="Glutamine synthetase"/>
    <property type="match status" value="1"/>
</dbReference>
<evidence type="ECO:0000259" key="13">
    <source>
        <dbReference type="PROSITE" id="PS51987"/>
    </source>
</evidence>
<dbReference type="InterPro" id="IPR050292">
    <property type="entry name" value="Glutamine_Synthetase"/>
</dbReference>
<comment type="catalytic activity">
    <reaction evidence="8 11">
        <text>L-glutamate + NH4(+) + ATP = L-glutamine + ADP + phosphate + H(+)</text>
        <dbReference type="Rhea" id="RHEA:16169"/>
        <dbReference type="ChEBI" id="CHEBI:15378"/>
        <dbReference type="ChEBI" id="CHEBI:28938"/>
        <dbReference type="ChEBI" id="CHEBI:29985"/>
        <dbReference type="ChEBI" id="CHEBI:30616"/>
        <dbReference type="ChEBI" id="CHEBI:43474"/>
        <dbReference type="ChEBI" id="CHEBI:58359"/>
        <dbReference type="ChEBI" id="CHEBI:456216"/>
        <dbReference type="EC" id="6.3.1.2"/>
    </reaction>
</comment>
<dbReference type="InterPro" id="IPR008147">
    <property type="entry name" value="Gln_synt_N"/>
</dbReference>
<dbReference type="FunFam" id="3.30.590.10:FF:000004">
    <property type="entry name" value="Glutamine synthetase"/>
    <property type="match status" value="1"/>
</dbReference>
<dbReference type="EC" id="6.3.1.2" evidence="3 11"/>
<keyword evidence="6 11" id="KW-0547">Nucleotide-binding</keyword>
<keyword evidence="5 11" id="KW-0436">Ligase</keyword>
<evidence type="ECO:0000256" key="10">
    <source>
        <dbReference type="RuleBase" id="RU000384"/>
    </source>
</evidence>
<dbReference type="PROSITE" id="PS51987">
    <property type="entry name" value="GS_CATALYTIC"/>
    <property type="match status" value="1"/>
</dbReference>
<dbReference type="AlphaFoldDB" id="A0A8H6B6W1"/>
<evidence type="ECO:0000256" key="11">
    <source>
        <dbReference type="RuleBase" id="RU004356"/>
    </source>
</evidence>
<dbReference type="GO" id="GO:0005524">
    <property type="term" value="F:ATP binding"/>
    <property type="evidence" value="ECO:0007669"/>
    <property type="project" value="UniProtKB-KW"/>
</dbReference>
<dbReference type="GO" id="GO:0005737">
    <property type="term" value="C:cytoplasm"/>
    <property type="evidence" value="ECO:0007669"/>
    <property type="project" value="TreeGrafter"/>
</dbReference>
<dbReference type="GO" id="GO:0006542">
    <property type="term" value="P:glutamine biosynthetic process"/>
    <property type="evidence" value="ECO:0007669"/>
    <property type="project" value="InterPro"/>
</dbReference>
<comment type="caution">
    <text evidence="14">The sequence shown here is derived from an EMBL/GenBank/DDBJ whole genome shotgun (WGS) entry which is preliminary data.</text>
</comment>
<dbReference type="PROSITE" id="PS51986">
    <property type="entry name" value="GS_BETA_GRASP"/>
    <property type="match status" value="1"/>
</dbReference>
<evidence type="ECO:0000256" key="9">
    <source>
        <dbReference type="PROSITE-ProRule" id="PRU01330"/>
    </source>
</evidence>
<dbReference type="Pfam" id="PF03951">
    <property type="entry name" value="Gln-synt_N"/>
    <property type="match status" value="1"/>
</dbReference>
<protein>
    <recommendedName>
        <fullName evidence="4 11">Glutamine synthetase</fullName>
        <ecNumber evidence="3 11">6.3.1.2</ecNumber>
    </recommendedName>
</protein>
<dbReference type="Gene3D" id="1.25.40.10">
    <property type="entry name" value="Tetratricopeptide repeat domain"/>
    <property type="match status" value="1"/>
</dbReference>
<accession>A0A8H6B6W1</accession>
<keyword evidence="7 11" id="KW-0067">ATP-binding</keyword>
<feature type="domain" description="GS beta-grasp" evidence="12">
    <location>
        <begin position="22"/>
        <end position="101"/>
    </location>
</feature>
<dbReference type="InterPro" id="IPR036651">
    <property type="entry name" value="Gln_synt_N_sf"/>
</dbReference>
<gene>
    <name evidence="14" type="ORF">HII12_005105</name>
</gene>
<dbReference type="InterPro" id="IPR011990">
    <property type="entry name" value="TPR-like_helical_dom_sf"/>
</dbReference>
<evidence type="ECO:0000259" key="12">
    <source>
        <dbReference type="PROSITE" id="PS51986"/>
    </source>
</evidence>